<accession>A0ABD2XWR3</accession>
<evidence type="ECO:0008006" key="3">
    <source>
        <dbReference type="Google" id="ProtNLM"/>
    </source>
</evidence>
<gene>
    <name evidence="1" type="ORF">ACH5RR_041397</name>
</gene>
<keyword evidence="2" id="KW-1185">Reference proteome</keyword>
<name>A0ABD2XWR3_9GENT</name>
<protein>
    <recommendedName>
        <fullName evidence="3">Ribosomal protein L5</fullName>
    </recommendedName>
</protein>
<sequence>MLLRKKRGFPSDQDMRIFDLLFIEYKSVGFTVQLKHAHAPTDPISKCALPDLPKDHLLHAQEIPFIIEISCFEDEFIKRLMLFCRSSSLATAPCSIFGTIPLSKEGRFPFSDATFFPSRPGTDLGSSLDQEFITRRVIPSNKYLASVTITKTQGTMWKNYLKE</sequence>
<evidence type="ECO:0000313" key="1">
    <source>
        <dbReference type="EMBL" id="KAL3498665.1"/>
    </source>
</evidence>
<proteinExistence type="predicted"/>
<dbReference type="EMBL" id="JBJUIK010000017">
    <property type="protein sequence ID" value="KAL3498665.1"/>
    <property type="molecule type" value="Genomic_DNA"/>
</dbReference>
<evidence type="ECO:0000313" key="2">
    <source>
        <dbReference type="Proteomes" id="UP001630127"/>
    </source>
</evidence>
<dbReference type="AlphaFoldDB" id="A0ABD2XWR3"/>
<organism evidence="1 2">
    <name type="scientific">Cinchona calisaya</name>
    <dbReference type="NCBI Taxonomy" id="153742"/>
    <lineage>
        <taxon>Eukaryota</taxon>
        <taxon>Viridiplantae</taxon>
        <taxon>Streptophyta</taxon>
        <taxon>Embryophyta</taxon>
        <taxon>Tracheophyta</taxon>
        <taxon>Spermatophyta</taxon>
        <taxon>Magnoliopsida</taxon>
        <taxon>eudicotyledons</taxon>
        <taxon>Gunneridae</taxon>
        <taxon>Pentapetalae</taxon>
        <taxon>asterids</taxon>
        <taxon>lamiids</taxon>
        <taxon>Gentianales</taxon>
        <taxon>Rubiaceae</taxon>
        <taxon>Cinchonoideae</taxon>
        <taxon>Cinchoneae</taxon>
        <taxon>Cinchona</taxon>
    </lineage>
</organism>
<reference evidence="1 2" key="1">
    <citation type="submission" date="2024-11" db="EMBL/GenBank/DDBJ databases">
        <title>A near-complete genome assembly of Cinchona calisaya.</title>
        <authorList>
            <person name="Lian D.C."/>
            <person name="Zhao X.W."/>
            <person name="Wei L."/>
        </authorList>
    </citation>
    <scope>NUCLEOTIDE SEQUENCE [LARGE SCALE GENOMIC DNA]</scope>
    <source>
        <tissue evidence="1">Nenye</tissue>
    </source>
</reference>
<comment type="caution">
    <text evidence="1">The sequence shown here is derived from an EMBL/GenBank/DDBJ whole genome shotgun (WGS) entry which is preliminary data.</text>
</comment>
<dbReference type="Proteomes" id="UP001630127">
    <property type="component" value="Unassembled WGS sequence"/>
</dbReference>